<dbReference type="PANTHER" id="PTHR42756">
    <property type="entry name" value="TRANSCRIPTIONAL REGULATOR, MARR"/>
    <property type="match status" value="1"/>
</dbReference>
<organism evidence="4 5">
    <name type="scientific">Turicibacter sanguinis</name>
    <dbReference type="NCBI Taxonomy" id="154288"/>
    <lineage>
        <taxon>Bacteria</taxon>
        <taxon>Bacillati</taxon>
        <taxon>Bacillota</taxon>
        <taxon>Erysipelotrichia</taxon>
        <taxon>Erysipelotrichales</taxon>
        <taxon>Turicibacteraceae</taxon>
        <taxon>Turicibacter</taxon>
    </lineage>
</organism>
<dbReference type="PROSITE" id="PS50995">
    <property type="entry name" value="HTH_MARR_2"/>
    <property type="match status" value="1"/>
</dbReference>
<keyword evidence="3" id="KW-0804">Transcription</keyword>
<dbReference type="OrthoDB" id="6400170at2"/>
<accession>A0A173TC40</accession>
<dbReference type="GeneID" id="60058377"/>
<keyword evidence="2" id="KW-0238">DNA-binding</keyword>
<dbReference type="PANTHER" id="PTHR42756:SF2">
    <property type="entry name" value="MARR FAMILY REGULATORY PROTEIN"/>
    <property type="match status" value="1"/>
</dbReference>
<dbReference type="InterPro" id="IPR036390">
    <property type="entry name" value="WH_DNA-bd_sf"/>
</dbReference>
<dbReference type="InterPro" id="IPR036388">
    <property type="entry name" value="WH-like_DNA-bd_sf"/>
</dbReference>
<name>A0A173TC40_9FIRM</name>
<dbReference type="Gene3D" id="1.10.10.10">
    <property type="entry name" value="Winged helix-like DNA-binding domain superfamily/Winged helix DNA-binding domain"/>
    <property type="match status" value="1"/>
</dbReference>
<dbReference type="SUPFAM" id="SSF46785">
    <property type="entry name" value="Winged helix' DNA-binding domain"/>
    <property type="match status" value="1"/>
</dbReference>
<reference evidence="4 5" key="1">
    <citation type="journal article" date="2019" name="Nat. Med.">
        <title>A library of human gut bacterial isolates paired with longitudinal multiomics data enables mechanistic microbiome research.</title>
        <authorList>
            <person name="Poyet M."/>
            <person name="Groussin M."/>
            <person name="Gibbons S.M."/>
            <person name="Avila-Pacheco J."/>
            <person name="Jiang X."/>
            <person name="Kearney S.M."/>
            <person name="Perrotta A.R."/>
            <person name="Berdy B."/>
            <person name="Zhao S."/>
            <person name="Lieberman T.D."/>
            <person name="Swanson P.K."/>
            <person name="Smith M."/>
            <person name="Roesemann S."/>
            <person name="Alexander J.E."/>
            <person name="Rich S.A."/>
            <person name="Livny J."/>
            <person name="Vlamakis H."/>
            <person name="Clish C."/>
            <person name="Bullock K."/>
            <person name="Deik A."/>
            <person name="Scott J."/>
            <person name="Pierce K.A."/>
            <person name="Xavier R.J."/>
            <person name="Alm E.J."/>
        </authorList>
    </citation>
    <scope>NUCLEOTIDE SEQUENCE [LARGE SCALE GENOMIC DNA]</scope>
    <source>
        <strain evidence="4 5">BIOML-A198</strain>
    </source>
</reference>
<evidence type="ECO:0000256" key="3">
    <source>
        <dbReference type="ARBA" id="ARBA00023163"/>
    </source>
</evidence>
<dbReference type="InterPro" id="IPR023187">
    <property type="entry name" value="Tscrpt_reg_MarR-type_CS"/>
</dbReference>
<dbReference type="EMBL" id="WMQE01000003">
    <property type="protein sequence ID" value="MTK20202.1"/>
    <property type="molecule type" value="Genomic_DNA"/>
</dbReference>
<sequence>MNESIGKSMSIIYRYRQILINHKLKPYDLGYGQYIFLINIERNLGISQKELTKLVMIDKATTAKALKKLEENDYIYRVCNSNDRRYNQLYLTEKAHELMPVIIKVLEEITDELVEGLTDEECEQFSAISDKILCNAISAVEDLRNEK</sequence>
<evidence type="ECO:0000313" key="5">
    <source>
        <dbReference type="Proteomes" id="UP000487649"/>
    </source>
</evidence>
<dbReference type="PRINTS" id="PR00598">
    <property type="entry name" value="HTHMARR"/>
</dbReference>
<gene>
    <name evidence="4" type="ORF">GMA92_01960</name>
</gene>
<dbReference type="RefSeq" id="WP_006784464.1">
    <property type="nucleotide sequence ID" value="NZ_CABJBH010000002.1"/>
</dbReference>
<evidence type="ECO:0000256" key="2">
    <source>
        <dbReference type="ARBA" id="ARBA00023125"/>
    </source>
</evidence>
<evidence type="ECO:0000256" key="1">
    <source>
        <dbReference type="ARBA" id="ARBA00023015"/>
    </source>
</evidence>
<proteinExistence type="predicted"/>
<keyword evidence="1" id="KW-0805">Transcription regulation</keyword>
<protein>
    <submittedName>
        <fullName evidence="4">MarR family transcriptional regulator</fullName>
    </submittedName>
</protein>
<dbReference type="SMART" id="SM00347">
    <property type="entry name" value="HTH_MARR"/>
    <property type="match status" value="1"/>
</dbReference>
<dbReference type="Proteomes" id="UP000487649">
    <property type="component" value="Unassembled WGS sequence"/>
</dbReference>
<comment type="caution">
    <text evidence="4">The sequence shown here is derived from an EMBL/GenBank/DDBJ whole genome shotgun (WGS) entry which is preliminary data.</text>
</comment>
<dbReference type="GO" id="GO:0003700">
    <property type="term" value="F:DNA-binding transcription factor activity"/>
    <property type="evidence" value="ECO:0007669"/>
    <property type="project" value="InterPro"/>
</dbReference>
<dbReference type="AlphaFoldDB" id="A0A173TC40"/>
<dbReference type="InterPro" id="IPR000835">
    <property type="entry name" value="HTH_MarR-typ"/>
</dbReference>
<dbReference type="Pfam" id="PF01047">
    <property type="entry name" value="MarR"/>
    <property type="match status" value="1"/>
</dbReference>
<dbReference type="GO" id="GO:0003677">
    <property type="term" value="F:DNA binding"/>
    <property type="evidence" value="ECO:0007669"/>
    <property type="project" value="UniProtKB-KW"/>
</dbReference>
<evidence type="ECO:0000313" key="4">
    <source>
        <dbReference type="EMBL" id="MTK20202.1"/>
    </source>
</evidence>
<dbReference type="PROSITE" id="PS01117">
    <property type="entry name" value="HTH_MARR_1"/>
    <property type="match status" value="1"/>
</dbReference>